<comment type="caution">
    <text evidence="2">The sequence shown here is derived from an EMBL/GenBank/DDBJ whole genome shotgun (WGS) entry which is preliminary data.</text>
</comment>
<feature type="compositionally biased region" description="Polar residues" evidence="1">
    <location>
        <begin position="20"/>
        <end position="35"/>
    </location>
</feature>
<evidence type="ECO:0000313" key="2">
    <source>
        <dbReference type="EMBL" id="RRT56403.1"/>
    </source>
</evidence>
<reference evidence="2 3" key="1">
    <citation type="journal article" date="2014" name="Agronomy (Basel)">
        <title>A Draft Genome Sequence for Ensete ventricosum, the Drought-Tolerant Tree Against Hunger.</title>
        <authorList>
            <person name="Harrison J."/>
            <person name="Moore K.A."/>
            <person name="Paszkiewicz K."/>
            <person name="Jones T."/>
            <person name="Grant M."/>
            <person name="Ambacheew D."/>
            <person name="Muzemil S."/>
            <person name="Studholme D.J."/>
        </authorList>
    </citation>
    <scope>NUCLEOTIDE SEQUENCE [LARGE SCALE GENOMIC DNA]</scope>
</reference>
<evidence type="ECO:0000313" key="3">
    <source>
        <dbReference type="Proteomes" id="UP000287651"/>
    </source>
</evidence>
<gene>
    <name evidence="2" type="ORF">B296_00047904</name>
</gene>
<organism evidence="2 3">
    <name type="scientific">Ensete ventricosum</name>
    <name type="common">Abyssinian banana</name>
    <name type="synonym">Musa ensete</name>
    <dbReference type="NCBI Taxonomy" id="4639"/>
    <lineage>
        <taxon>Eukaryota</taxon>
        <taxon>Viridiplantae</taxon>
        <taxon>Streptophyta</taxon>
        <taxon>Embryophyta</taxon>
        <taxon>Tracheophyta</taxon>
        <taxon>Spermatophyta</taxon>
        <taxon>Magnoliopsida</taxon>
        <taxon>Liliopsida</taxon>
        <taxon>Zingiberales</taxon>
        <taxon>Musaceae</taxon>
        <taxon>Ensete</taxon>
    </lineage>
</organism>
<name>A0A426YXF6_ENSVE</name>
<proteinExistence type="predicted"/>
<dbReference type="Proteomes" id="UP000287651">
    <property type="component" value="Unassembled WGS sequence"/>
</dbReference>
<accession>A0A426YXF6</accession>
<dbReference type="AlphaFoldDB" id="A0A426YXF6"/>
<feature type="region of interest" description="Disordered" evidence="1">
    <location>
        <begin position="1"/>
        <end position="37"/>
    </location>
</feature>
<protein>
    <submittedName>
        <fullName evidence="2">Uncharacterized protein</fullName>
    </submittedName>
</protein>
<evidence type="ECO:0000256" key="1">
    <source>
        <dbReference type="SAM" id="MobiDB-lite"/>
    </source>
</evidence>
<dbReference type="EMBL" id="AMZH03009652">
    <property type="protein sequence ID" value="RRT56403.1"/>
    <property type="molecule type" value="Genomic_DNA"/>
</dbReference>
<sequence length="71" mass="7704">MPSRSRNGDVIDEASAPVRESQSTRGQESSVSSELRQCLSVDDRNRHAGCRYVSGTRSISPGLGVRCHSLD</sequence>